<evidence type="ECO:0000256" key="7">
    <source>
        <dbReference type="SAM" id="Phobius"/>
    </source>
</evidence>
<evidence type="ECO:0000256" key="2">
    <source>
        <dbReference type="ARBA" id="ARBA00022448"/>
    </source>
</evidence>
<feature type="domain" description="RCK C-terminal" evidence="8">
    <location>
        <begin position="206"/>
        <end position="290"/>
    </location>
</feature>
<dbReference type="PANTHER" id="PTHR43652:SF2">
    <property type="entry name" value="BASIC AMINO ACID ANTIPORTER YFCC-RELATED"/>
    <property type="match status" value="1"/>
</dbReference>
<dbReference type="InterPro" id="IPR031312">
    <property type="entry name" value="Na/sul_symport_CS"/>
</dbReference>
<evidence type="ECO:0000259" key="8">
    <source>
        <dbReference type="PROSITE" id="PS51202"/>
    </source>
</evidence>
<dbReference type="EMBL" id="JAJNDC010000001">
    <property type="protein sequence ID" value="MCW9711761.1"/>
    <property type="molecule type" value="Genomic_DNA"/>
</dbReference>
<feature type="transmembrane region" description="Helical" evidence="7">
    <location>
        <begin position="97"/>
        <end position="118"/>
    </location>
</feature>
<keyword evidence="4" id="KW-0677">Repeat</keyword>
<dbReference type="PROSITE" id="PS01271">
    <property type="entry name" value="NA_SULFATE"/>
    <property type="match status" value="1"/>
</dbReference>
<dbReference type="Pfam" id="PF02080">
    <property type="entry name" value="TrkA_C"/>
    <property type="match status" value="2"/>
</dbReference>
<dbReference type="InterPro" id="IPR006037">
    <property type="entry name" value="RCK_C"/>
</dbReference>
<feature type="transmembrane region" description="Helical" evidence="7">
    <location>
        <begin position="567"/>
        <end position="587"/>
    </location>
</feature>
<feature type="transmembrane region" description="Helical" evidence="7">
    <location>
        <begin position="448"/>
        <end position="466"/>
    </location>
</feature>
<feature type="transmembrane region" description="Helical" evidence="7">
    <location>
        <begin position="486"/>
        <end position="514"/>
    </location>
</feature>
<reference evidence="9 10" key="1">
    <citation type="submission" date="2021-11" db="EMBL/GenBank/DDBJ databases">
        <title>Aliifidinibius sp. nov., a new bacterium isolated from saline soil.</title>
        <authorList>
            <person name="Galisteo C."/>
            <person name="De La Haba R."/>
            <person name="Sanchez-Porro C."/>
            <person name="Ventosa A."/>
        </authorList>
    </citation>
    <scope>NUCLEOTIDE SEQUENCE [LARGE SCALE GENOMIC DNA]</scope>
    <source>
        <strain evidence="9 10">KACC 190600</strain>
    </source>
</reference>
<evidence type="ECO:0000256" key="4">
    <source>
        <dbReference type="ARBA" id="ARBA00022737"/>
    </source>
</evidence>
<name>A0ABT3PV75_9BACT</name>
<keyword evidence="3 7" id="KW-0812">Transmembrane</keyword>
<dbReference type="Gene3D" id="3.30.70.1450">
    <property type="entry name" value="Regulator of K+ conductance, C-terminal domain"/>
    <property type="match status" value="2"/>
</dbReference>
<evidence type="ECO:0000256" key="1">
    <source>
        <dbReference type="ARBA" id="ARBA00004141"/>
    </source>
</evidence>
<dbReference type="InterPro" id="IPR004680">
    <property type="entry name" value="Cit_transptr-like_dom"/>
</dbReference>
<evidence type="ECO:0000256" key="5">
    <source>
        <dbReference type="ARBA" id="ARBA00022989"/>
    </source>
</evidence>
<evidence type="ECO:0000313" key="10">
    <source>
        <dbReference type="Proteomes" id="UP001207337"/>
    </source>
</evidence>
<protein>
    <submittedName>
        <fullName evidence="9">SLC13 family permease</fullName>
    </submittedName>
</protein>
<dbReference type="RefSeq" id="WP_265787249.1">
    <property type="nucleotide sequence ID" value="NZ_BAABRS010000001.1"/>
</dbReference>
<feature type="transmembrane region" description="Helical" evidence="7">
    <location>
        <begin position="179"/>
        <end position="196"/>
    </location>
</feature>
<keyword evidence="10" id="KW-1185">Reference proteome</keyword>
<accession>A0ABT3PV75</accession>
<keyword evidence="6 7" id="KW-0472">Membrane</keyword>
<feature type="transmembrane region" description="Helical" evidence="7">
    <location>
        <begin position="139"/>
        <end position="159"/>
    </location>
</feature>
<organism evidence="9 10">
    <name type="scientific">Fodinibius salicampi</name>
    <dbReference type="NCBI Taxonomy" id="1920655"/>
    <lineage>
        <taxon>Bacteria</taxon>
        <taxon>Pseudomonadati</taxon>
        <taxon>Balneolota</taxon>
        <taxon>Balneolia</taxon>
        <taxon>Balneolales</taxon>
        <taxon>Balneolaceae</taxon>
        <taxon>Fodinibius</taxon>
    </lineage>
</organism>
<dbReference type="InterPro" id="IPR036721">
    <property type="entry name" value="RCK_C_sf"/>
</dbReference>
<keyword evidence="2" id="KW-0813">Transport</keyword>
<dbReference type="PANTHER" id="PTHR43652">
    <property type="entry name" value="BASIC AMINO ACID ANTIPORTER YFCC-RELATED"/>
    <property type="match status" value="1"/>
</dbReference>
<comment type="caution">
    <text evidence="9">The sequence shown here is derived from an EMBL/GenBank/DDBJ whole genome shotgun (WGS) entry which is preliminary data.</text>
</comment>
<feature type="domain" description="RCK C-terminal" evidence="8">
    <location>
        <begin position="295"/>
        <end position="381"/>
    </location>
</feature>
<dbReference type="Pfam" id="PF03600">
    <property type="entry name" value="CitMHS"/>
    <property type="match status" value="1"/>
</dbReference>
<proteinExistence type="predicted"/>
<evidence type="ECO:0000256" key="3">
    <source>
        <dbReference type="ARBA" id="ARBA00022692"/>
    </source>
</evidence>
<comment type="subcellular location">
    <subcellularLocation>
        <location evidence="1">Membrane</location>
        <topology evidence="1">Multi-pass membrane protein</topology>
    </subcellularLocation>
</comment>
<evidence type="ECO:0000256" key="6">
    <source>
        <dbReference type="ARBA" id="ARBA00023136"/>
    </source>
</evidence>
<evidence type="ECO:0000313" key="9">
    <source>
        <dbReference type="EMBL" id="MCW9711761.1"/>
    </source>
</evidence>
<dbReference type="SUPFAM" id="SSF116726">
    <property type="entry name" value="TrkA C-terminal domain-like"/>
    <property type="match status" value="2"/>
</dbReference>
<feature type="transmembrane region" description="Helical" evidence="7">
    <location>
        <begin position="400"/>
        <end position="418"/>
    </location>
</feature>
<keyword evidence="5 7" id="KW-1133">Transmembrane helix</keyword>
<dbReference type="Proteomes" id="UP001207337">
    <property type="component" value="Unassembled WGS sequence"/>
</dbReference>
<sequence>MTLAGWAVVAVILLCLFLLIKTRISADVVFMSGLAILIVSQVIPASEALVGFSNEGMLTVASLYVVAAGMKETGAIEYIVAKIIGRSKSIRRAQLRIMAPVMIVSAFLNNTPVVASFIPALEDWARKNRIPASKILIPLSYAAILGGTCTLIGTSTNLIVNGLLIEETSYGSLGIFEPAYIGIPCAIAGFIYMFIFGRKLLPIRGSGFDSFKDPREYTIEMLVDSGSSLVGQTIEEAGLRNLPGLFLVEIYRDDQILAAVDPEIRLQGNDRLIFAGVVDSIVDLQQIKGLSPATDQLFKLDSNRRERLLMEAVVSPTHPVNGQTIKDGRFRNLYDAVVLAVARNGERVKEKVGDIRLKTGDTLLLEAHPNFLEQYRNSSDYYLVSGISGYSRPNYEKSGVAWSILGVMIGSVAVGLLTMFQASFMAAGLMILFNCCGSADAKSYIDWSVLLVIAATLGIGNAMQYTGAAEVLATGFLSHVESNPHLALIGVYISTWILTEMITNNAAAVLIFPIAISIAASFGVNYIPFVMTIMMAASASFSTPIGYQTNLMVYGPGGYKFTDFTKIGLPLNLIVATITIILVPIIWPF</sequence>
<gene>
    <name evidence="9" type="ORF">LQ318_02490</name>
</gene>
<dbReference type="PROSITE" id="PS51202">
    <property type="entry name" value="RCK_C"/>
    <property type="match status" value="2"/>
</dbReference>
<dbReference type="InterPro" id="IPR051679">
    <property type="entry name" value="DASS-Related_Transporters"/>
</dbReference>